<name>A0A4Z2H6S1_9TELE</name>
<evidence type="ECO:0000313" key="2">
    <source>
        <dbReference type="Proteomes" id="UP000314294"/>
    </source>
</evidence>
<dbReference type="EMBL" id="SRLO01000324">
    <property type="protein sequence ID" value="TNN60945.1"/>
    <property type="molecule type" value="Genomic_DNA"/>
</dbReference>
<proteinExistence type="predicted"/>
<dbReference type="AlphaFoldDB" id="A0A4Z2H6S1"/>
<comment type="caution">
    <text evidence="1">The sequence shown here is derived from an EMBL/GenBank/DDBJ whole genome shotgun (WGS) entry which is preliminary data.</text>
</comment>
<gene>
    <name evidence="1" type="ORF">EYF80_028825</name>
</gene>
<dbReference type="Proteomes" id="UP000314294">
    <property type="component" value="Unassembled WGS sequence"/>
</dbReference>
<protein>
    <submittedName>
        <fullName evidence="1">Uncharacterized protein</fullName>
    </submittedName>
</protein>
<organism evidence="1 2">
    <name type="scientific">Liparis tanakae</name>
    <name type="common">Tanaka's snailfish</name>
    <dbReference type="NCBI Taxonomy" id="230148"/>
    <lineage>
        <taxon>Eukaryota</taxon>
        <taxon>Metazoa</taxon>
        <taxon>Chordata</taxon>
        <taxon>Craniata</taxon>
        <taxon>Vertebrata</taxon>
        <taxon>Euteleostomi</taxon>
        <taxon>Actinopterygii</taxon>
        <taxon>Neopterygii</taxon>
        <taxon>Teleostei</taxon>
        <taxon>Neoteleostei</taxon>
        <taxon>Acanthomorphata</taxon>
        <taxon>Eupercaria</taxon>
        <taxon>Perciformes</taxon>
        <taxon>Cottioidei</taxon>
        <taxon>Cottales</taxon>
        <taxon>Liparidae</taxon>
        <taxon>Liparis</taxon>
    </lineage>
</organism>
<sequence>MAKKEPRKISQSSTALVLLPQKIITTSLKRLQGESNIPRVVSLRHSRCATSHMAGLFVMVLCMDKKLCHDRGQRG</sequence>
<accession>A0A4Z2H6S1</accession>
<reference evidence="1 2" key="1">
    <citation type="submission" date="2019-03" db="EMBL/GenBank/DDBJ databases">
        <title>First draft genome of Liparis tanakae, snailfish: a comprehensive survey of snailfish specific genes.</title>
        <authorList>
            <person name="Kim W."/>
            <person name="Song I."/>
            <person name="Jeong J.-H."/>
            <person name="Kim D."/>
            <person name="Kim S."/>
            <person name="Ryu S."/>
            <person name="Song J.Y."/>
            <person name="Lee S.K."/>
        </authorList>
    </citation>
    <scope>NUCLEOTIDE SEQUENCE [LARGE SCALE GENOMIC DNA]</scope>
    <source>
        <tissue evidence="1">Muscle</tissue>
    </source>
</reference>
<evidence type="ECO:0000313" key="1">
    <source>
        <dbReference type="EMBL" id="TNN60945.1"/>
    </source>
</evidence>
<keyword evidence="2" id="KW-1185">Reference proteome</keyword>